<evidence type="ECO:0000256" key="1">
    <source>
        <dbReference type="ARBA" id="ARBA00022714"/>
    </source>
</evidence>
<name>A0A2S8GU91_9BACT</name>
<dbReference type="SMART" id="SM00704">
    <property type="entry name" value="ZnF_CDGSH"/>
    <property type="match status" value="1"/>
</dbReference>
<dbReference type="GO" id="GO:0005737">
    <property type="term" value="C:cytoplasm"/>
    <property type="evidence" value="ECO:0007669"/>
    <property type="project" value="UniProtKB-ARBA"/>
</dbReference>
<dbReference type="EMBL" id="PUHZ01000002">
    <property type="protein sequence ID" value="PQO47989.1"/>
    <property type="molecule type" value="Genomic_DNA"/>
</dbReference>
<sequence>MSETKIRIRDNGPFLVEGPITLEDAEGNTYTIDKPAIALCRCGQSANRPFCDGAHKGCGFESNERAGS</sequence>
<dbReference type="OrthoDB" id="9795032at2"/>
<accession>A0A2S8GU91</accession>
<keyword evidence="1" id="KW-0001">2Fe-2S</keyword>
<dbReference type="AlphaFoldDB" id="A0A2S8GU91"/>
<evidence type="ECO:0000313" key="9">
    <source>
        <dbReference type="Proteomes" id="UP000239388"/>
    </source>
</evidence>
<dbReference type="RefSeq" id="WP_105333518.1">
    <property type="nucleotide sequence ID" value="NZ_PUHZ01000002.1"/>
</dbReference>
<dbReference type="EMBL" id="PUIB01000016">
    <property type="protein sequence ID" value="PQO35198.1"/>
    <property type="molecule type" value="Genomic_DNA"/>
</dbReference>
<dbReference type="GO" id="GO:0046872">
    <property type="term" value="F:metal ion binding"/>
    <property type="evidence" value="ECO:0007669"/>
    <property type="project" value="UniProtKB-KW"/>
</dbReference>
<gene>
    <name evidence="7" type="ORF">C5Y93_00965</name>
    <name evidence="6" type="ORF">C5Y98_14715</name>
</gene>
<evidence type="ECO:0000256" key="3">
    <source>
        <dbReference type="ARBA" id="ARBA00023004"/>
    </source>
</evidence>
<evidence type="ECO:0000313" key="8">
    <source>
        <dbReference type="Proteomes" id="UP000237819"/>
    </source>
</evidence>
<dbReference type="InterPro" id="IPR018967">
    <property type="entry name" value="FeS-contain_CDGSH-typ"/>
</dbReference>
<organism evidence="7 8">
    <name type="scientific">Blastopirellula marina</name>
    <dbReference type="NCBI Taxonomy" id="124"/>
    <lineage>
        <taxon>Bacteria</taxon>
        <taxon>Pseudomonadati</taxon>
        <taxon>Planctomycetota</taxon>
        <taxon>Planctomycetia</taxon>
        <taxon>Pirellulales</taxon>
        <taxon>Pirellulaceae</taxon>
        <taxon>Blastopirellula</taxon>
    </lineage>
</organism>
<evidence type="ECO:0000313" key="6">
    <source>
        <dbReference type="EMBL" id="PQO35198.1"/>
    </source>
</evidence>
<keyword evidence="4" id="KW-0411">Iron-sulfur</keyword>
<reference evidence="8 9" key="1">
    <citation type="submission" date="2018-02" db="EMBL/GenBank/DDBJ databases">
        <title>Comparative genomes isolates from brazilian mangrove.</title>
        <authorList>
            <person name="Araujo J.E."/>
            <person name="Taketani R.G."/>
            <person name="Silva M.C.P."/>
            <person name="Loureco M.V."/>
            <person name="Andreote F.D."/>
        </authorList>
    </citation>
    <scope>NUCLEOTIDE SEQUENCE [LARGE SCALE GENOMIC DNA]</scope>
    <source>
        <strain evidence="6 9">NAP PRIS-MGV</strain>
        <strain evidence="7 8">Nap-Phe MGV</strain>
    </source>
</reference>
<dbReference type="Gene3D" id="3.40.5.90">
    <property type="entry name" value="CDGSH iron-sulfur domain, mitoNEET-type"/>
    <property type="match status" value="1"/>
</dbReference>
<evidence type="ECO:0000313" key="7">
    <source>
        <dbReference type="EMBL" id="PQO47989.1"/>
    </source>
</evidence>
<protein>
    <submittedName>
        <fullName evidence="7">Iron-binding protein</fullName>
    </submittedName>
</protein>
<proteinExistence type="predicted"/>
<keyword evidence="2" id="KW-0479">Metal-binding</keyword>
<evidence type="ECO:0000256" key="4">
    <source>
        <dbReference type="ARBA" id="ARBA00023014"/>
    </source>
</evidence>
<keyword evidence="3" id="KW-0408">Iron</keyword>
<feature type="domain" description="Iron-binding zinc finger CDGSH type" evidence="5">
    <location>
        <begin position="11"/>
        <end position="61"/>
    </location>
</feature>
<dbReference type="InterPro" id="IPR042216">
    <property type="entry name" value="MitoNEET_CISD"/>
</dbReference>
<dbReference type="Proteomes" id="UP000239388">
    <property type="component" value="Unassembled WGS sequence"/>
</dbReference>
<evidence type="ECO:0000256" key="2">
    <source>
        <dbReference type="ARBA" id="ARBA00022723"/>
    </source>
</evidence>
<evidence type="ECO:0000259" key="5">
    <source>
        <dbReference type="SMART" id="SM00704"/>
    </source>
</evidence>
<dbReference type="Pfam" id="PF09360">
    <property type="entry name" value="zf-CDGSH"/>
    <property type="match status" value="1"/>
</dbReference>
<dbReference type="GO" id="GO:0051537">
    <property type="term" value="F:2 iron, 2 sulfur cluster binding"/>
    <property type="evidence" value="ECO:0007669"/>
    <property type="project" value="UniProtKB-KW"/>
</dbReference>
<comment type="caution">
    <text evidence="7">The sequence shown here is derived from an EMBL/GenBank/DDBJ whole genome shotgun (WGS) entry which is preliminary data.</text>
</comment>
<dbReference type="Proteomes" id="UP000237819">
    <property type="component" value="Unassembled WGS sequence"/>
</dbReference>